<dbReference type="PANTHER" id="PTHR47862">
    <property type="entry name" value="PEPTIDYL-PROLYL CIS-TRANS ISOMERASE FKBP18, CHLOROPLASTIC"/>
    <property type="match status" value="1"/>
</dbReference>
<accession>A0A2P6UZS7</accession>
<dbReference type="STRING" id="554055.A0A2P6UZS7"/>
<dbReference type="PROSITE" id="PS50059">
    <property type="entry name" value="FKBP_PPIASE"/>
    <property type="match status" value="1"/>
</dbReference>
<keyword evidence="5" id="KW-1185">Reference proteome</keyword>
<comment type="catalytic activity">
    <reaction evidence="1">
        <text>[protein]-peptidylproline (omega=180) = [protein]-peptidylproline (omega=0)</text>
        <dbReference type="Rhea" id="RHEA:16237"/>
        <dbReference type="Rhea" id="RHEA-COMP:10747"/>
        <dbReference type="Rhea" id="RHEA-COMP:10748"/>
        <dbReference type="ChEBI" id="CHEBI:83833"/>
        <dbReference type="ChEBI" id="CHEBI:83834"/>
        <dbReference type="EC" id="5.2.1.8"/>
    </reaction>
</comment>
<proteinExistence type="predicted"/>
<feature type="region of interest" description="Disordered" evidence="2">
    <location>
        <begin position="145"/>
        <end position="176"/>
    </location>
</feature>
<dbReference type="OrthoDB" id="1902587at2759"/>
<dbReference type="Proteomes" id="UP000239649">
    <property type="component" value="Unassembled WGS sequence"/>
</dbReference>
<organism evidence="4 5">
    <name type="scientific">Micractinium conductrix</name>
    <dbReference type="NCBI Taxonomy" id="554055"/>
    <lineage>
        <taxon>Eukaryota</taxon>
        <taxon>Viridiplantae</taxon>
        <taxon>Chlorophyta</taxon>
        <taxon>core chlorophytes</taxon>
        <taxon>Trebouxiophyceae</taxon>
        <taxon>Chlorellales</taxon>
        <taxon>Chlorellaceae</taxon>
        <taxon>Chlorella clade</taxon>
        <taxon>Micractinium</taxon>
    </lineage>
</organism>
<dbReference type="Gene3D" id="3.10.50.40">
    <property type="match status" value="1"/>
</dbReference>
<gene>
    <name evidence="4" type="ORF">C2E20_8977</name>
</gene>
<dbReference type="GO" id="GO:0003755">
    <property type="term" value="F:peptidyl-prolyl cis-trans isomerase activity"/>
    <property type="evidence" value="ECO:0007669"/>
    <property type="project" value="UniProtKB-KW"/>
</dbReference>
<dbReference type="Pfam" id="PF00254">
    <property type="entry name" value="FKBP_C"/>
    <property type="match status" value="1"/>
</dbReference>
<dbReference type="EC" id="5.2.1.8" evidence="1"/>
<evidence type="ECO:0000256" key="1">
    <source>
        <dbReference type="PROSITE-ProRule" id="PRU00277"/>
    </source>
</evidence>
<evidence type="ECO:0000313" key="5">
    <source>
        <dbReference type="Proteomes" id="UP000239649"/>
    </source>
</evidence>
<keyword evidence="1 4" id="KW-0413">Isomerase</keyword>
<feature type="region of interest" description="Disordered" evidence="2">
    <location>
        <begin position="1"/>
        <end position="56"/>
    </location>
</feature>
<evidence type="ECO:0000313" key="4">
    <source>
        <dbReference type="EMBL" id="PSC67350.1"/>
    </source>
</evidence>
<dbReference type="SUPFAM" id="SSF54534">
    <property type="entry name" value="FKBP-like"/>
    <property type="match status" value="1"/>
</dbReference>
<sequence length="354" mass="36525">MSALALRAPAPFAAGTAAPRRQVAQQRGVRLAARAQQQPEQPAAQQAEQGAAPGPAPNTCPTCGVPMSDKAFGCDGSGRIAGGIGAVPGFGWWPIKAYRPCPKAGAAGVVYKRKGQITDEVLFGKGRHYEQSMSAALGSVAARQGARLPQATTQRRRAPAAAPRCSAGEAQPASAAPSSRRGLLLGAAALAAAGGADVREAAALPGFKKDMTPKRKLKIPESDYTEGPDGLKYYDVVVGSGEEATEGRRVVVHYDAKWKGVTFITTRQGLGVTGGTPQGFDVGARGAGGTLRGLDLGVRGMRVGGRRKLIVPPNLAYGDKGVGEIPGGAFLDFDVELLSIKTDAVGYRTKLVEG</sequence>
<dbReference type="InterPro" id="IPR044180">
    <property type="entry name" value="FKBP18-like"/>
</dbReference>
<dbReference type="GO" id="GO:0009543">
    <property type="term" value="C:chloroplast thylakoid lumen"/>
    <property type="evidence" value="ECO:0007669"/>
    <property type="project" value="TreeGrafter"/>
</dbReference>
<comment type="caution">
    <text evidence="4">The sequence shown here is derived from an EMBL/GenBank/DDBJ whole genome shotgun (WGS) entry which is preliminary data.</text>
</comment>
<dbReference type="InterPro" id="IPR046357">
    <property type="entry name" value="PPIase_dom_sf"/>
</dbReference>
<feature type="compositionally biased region" description="Low complexity" evidence="2">
    <location>
        <begin position="32"/>
        <end position="53"/>
    </location>
</feature>
<protein>
    <recommendedName>
        <fullName evidence="1">peptidylprolyl isomerase</fullName>
        <ecNumber evidence="1">5.2.1.8</ecNumber>
    </recommendedName>
</protein>
<keyword evidence="1" id="KW-0697">Rotamase</keyword>
<dbReference type="PANTHER" id="PTHR47862:SF2">
    <property type="entry name" value="PEPTIDYLPROLYL ISOMERASE"/>
    <property type="match status" value="1"/>
</dbReference>
<feature type="compositionally biased region" description="Low complexity" evidence="2">
    <location>
        <begin position="149"/>
        <end position="176"/>
    </location>
</feature>
<name>A0A2P6UZS7_9CHLO</name>
<dbReference type="AlphaFoldDB" id="A0A2P6UZS7"/>
<evidence type="ECO:0000256" key="2">
    <source>
        <dbReference type="SAM" id="MobiDB-lite"/>
    </source>
</evidence>
<dbReference type="InterPro" id="IPR001179">
    <property type="entry name" value="PPIase_FKBP_dom"/>
</dbReference>
<dbReference type="EMBL" id="LHPF02000064">
    <property type="protein sequence ID" value="PSC67350.1"/>
    <property type="molecule type" value="Genomic_DNA"/>
</dbReference>
<evidence type="ECO:0000259" key="3">
    <source>
        <dbReference type="PROSITE" id="PS50059"/>
    </source>
</evidence>
<feature type="domain" description="PPIase FKBP-type" evidence="3">
    <location>
        <begin position="247"/>
        <end position="341"/>
    </location>
</feature>
<reference evidence="4 5" key="1">
    <citation type="journal article" date="2018" name="Plant J.">
        <title>Genome sequences of Chlorella sorokiniana UTEX 1602 and Micractinium conductrix SAG 241.80: implications to maltose excretion by a green alga.</title>
        <authorList>
            <person name="Arriola M.B."/>
            <person name="Velmurugan N."/>
            <person name="Zhang Y."/>
            <person name="Plunkett M.H."/>
            <person name="Hondzo H."/>
            <person name="Barney B.M."/>
        </authorList>
    </citation>
    <scope>NUCLEOTIDE SEQUENCE [LARGE SCALE GENOMIC DNA]</scope>
    <source>
        <strain evidence="4 5">SAG 241.80</strain>
    </source>
</reference>
<feature type="compositionally biased region" description="Low complexity" evidence="2">
    <location>
        <begin position="1"/>
        <end position="21"/>
    </location>
</feature>